<comment type="subcellular location">
    <subcellularLocation>
        <location evidence="1">Secreted</location>
    </subcellularLocation>
</comment>
<dbReference type="GO" id="GO:0005975">
    <property type="term" value="P:carbohydrate metabolic process"/>
    <property type="evidence" value="ECO:0007669"/>
    <property type="project" value="UniProtKB-ARBA"/>
</dbReference>
<gene>
    <name evidence="5" type="ORF">FNZ23_17555</name>
</gene>
<evidence type="ECO:0000313" key="5">
    <source>
        <dbReference type="EMBL" id="TSB38123.1"/>
    </source>
</evidence>
<evidence type="ECO:0000259" key="4">
    <source>
        <dbReference type="Pfam" id="PF17210"/>
    </source>
</evidence>
<comment type="caution">
    <text evidence="5">The sequence shown here is derived from an EMBL/GenBank/DDBJ whole genome shotgun (WGS) entry which is preliminary data.</text>
</comment>
<protein>
    <recommendedName>
        <fullName evidence="4">SD-repeat containing protein B domain-containing protein</fullName>
    </recommendedName>
</protein>
<evidence type="ECO:0000256" key="1">
    <source>
        <dbReference type="ARBA" id="ARBA00004613"/>
    </source>
</evidence>
<organism evidence="5 6">
    <name type="scientific">Streptomyces benahoarensis</name>
    <dbReference type="NCBI Taxonomy" id="2595054"/>
    <lineage>
        <taxon>Bacteria</taxon>
        <taxon>Bacillati</taxon>
        <taxon>Actinomycetota</taxon>
        <taxon>Actinomycetes</taxon>
        <taxon>Kitasatosporales</taxon>
        <taxon>Streptomycetaceae</taxon>
        <taxon>Streptomyces</taxon>
    </lineage>
</organism>
<keyword evidence="3" id="KW-0732">Signal</keyword>
<dbReference type="GO" id="GO:0005576">
    <property type="term" value="C:extracellular region"/>
    <property type="evidence" value="ECO:0007669"/>
    <property type="project" value="UniProtKB-SubCell"/>
</dbReference>
<name>A0A553Z9K0_9ACTN</name>
<dbReference type="SUPFAM" id="SSF117074">
    <property type="entry name" value="Hypothetical protein PA1324"/>
    <property type="match status" value="1"/>
</dbReference>
<accession>A0A553Z9K0</accession>
<sequence>MLGPLVTYRHMYMAACGIPQRSRPIHHSRQGILLRRTTKGALRAGFGLGAALTLLTSMMPTPAFAAPGTLTVSVIRDVDADGRYTAARELGVAGIQVRVTDADDNSFIVTTNPDGTVDVPTAGTDGEFRLELVTSSLPDYLQPAFGGRDLSSAVTYVNVAEQSHTVRFGVWNTADYCQVNADLTTSCQQDMLKPDTSRGLVTFKNNWRGNSNAGAPQPTALNTKGDTGATYGLAYDKKQRRIFQGAYAKRATTYGQGPNEQGAIYVTPRGGGATTTFAALNAGSTPHNTSTARYDGDFIKAVGKEGLGDIDLSEKGDELYVVNMYDRKLYTFDATQSAPPPNAPQSSIAIPNPGCNGPADWRPMGLGVRDGVVYVGGVCSAQSTQNAGDLRAVVWTYDPGSQTFSTAPVLDEQLDKARGDLTPGISAKWTPWTLDDPNQYPASVNGTPARPQPMLSDIAVEANGDLALGFRDRQGDLGGYQMINPNPAHPTLDTTASAGDITKVCRTAAGTFVWEGTGGCPTNQGDGADEFYHGDNWSGHGERAQGALALSLHDGKIASTYMDPAHAINSGGVNWHDRTSGAADQQGYGIQYLTALDSGNFAKANGLGDLEYLCDEPPIQIGNRVWYDPQPGTQNPDEWAGFPGVTVTLLDENGNTLATTTTNAKGEYYFSSLNVPALTEHGTYKLRFDKSTADLTNVPIGRPNPQISRLRWTNPYEDDPGGNSTIDSKVEFNRNSDTTAETQVFQVGDWGSVKHNLDAGMYYAR</sequence>
<evidence type="ECO:0000256" key="3">
    <source>
        <dbReference type="ARBA" id="ARBA00022729"/>
    </source>
</evidence>
<keyword evidence="2" id="KW-0964">Secreted</keyword>
<keyword evidence="6" id="KW-1185">Reference proteome</keyword>
<evidence type="ECO:0000256" key="2">
    <source>
        <dbReference type="ARBA" id="ARBA00022525"/>
    </source>
</evidence>
<dbReference type="OrthoDB" id="3169091at2"/>
<dbReference type="EMBL" id="VKLS01000217">
    <property type="protein sequence ID" value="TSB38123.1"/>
    <property type="molecule type" value="Genomic_DNA"/>
</dbReference>
<dbReference type="Gene3D" id="2.60.40.10">
    <property type="entry name" value="Immunoglobulins"/>
    <property type="match status" value="1"/>
</dbReference>
<reference evidence="5 6" key="1">
    <citation type="submission" date="2019-07" db="EMBL/GenBank/DDBJ databases">
        <title>Draft genome for Streptomyces benahoarensis MZ03-48.</title>
        <authorList>
            <person name="Gonzalez-Pimentel J.L."/>
        </authorList>
    </citation>
    <scope>NUCLEOTIDE SEQUENCE [LARGE SCALE GENOMIC DNA]</scope>
    <source>
        <strain evidence="5 6">MZ03-48</strain>
    </source>
</reference>
<proteinExistence type="predicted"/>
<dbReference type="InterPro" id="IPR013783">
    <property type="entry name" value="Ig-like_fold"/>
</dbReference>
<feature type="domain" description="SD-repeat containing protein B" evidence="4">
    <location>
        <begin position="620"/>
        <end position="691"/>
    </location>
</feature>
<evidence type="ECO:0000313" key="6">
    <source>
        <dbReference type="Proteomes" id="UP000320888"/>
    </source>
</evidence>
<dbReference type="SUPFAM" id="SSF63825">
    <property type="entry name" value="YWTD domain"/>
    <property type="match status" value="1"/>
</dbReference>
<dbReference type="InterPro" id="IPR033764">
    <property type="entry name" value="Sdr_B"/>
</dbReference>
<dbReference type="AlphaFoldDB" id="A0A553Z9K0"/>
<dbReference type="Proteomes" id="UP000320888">
    <property type="component" value="Unassembled WGS sequence"/>
</dbReference>
<dbReference type="Pfam" id="PF17210">
    <property type="entry name" value="SdrD_B"/>
    <property type="match status" value="1"/>
</dbReference>